<dbReference type="AlphaFoldDB" id="A0A1M5CRR1"/>
<organism evidence="2 3">
    <name type="scientific">Microbulbifer donghaiensis</name>
    <dbReference type="NCBI Taxonomy" id="494016"/>
    <lineage>
        <taxon>Bacteria</taxon>
        <taxon>Pseudomonadati</taxon>
        <taxon>Pseudomonadota</taxon>
        <taxon>Gammaproteobacteria</taxon>
        <taxon>Cellvibrionales</taxon>
        <taxon>Microbulbiferaceae</taxon>
        <taxon>Microbulbifer</taxon>
    </lineage>
</organism>
<accession>A0A1M5CRR1</accession>
<dbReference type="Proteomes" id="UP000184170">
    <property type="component" value="Unassembled WGS sequence"/>
</dbReference>
<sequence length="94" mass="10170">MKIKFFLALALSCSVLAGCTSGASEEQPVSPVAQSSGTASLVANEEDGKICKVRAITGSRFKQKTCMTAEEWENMAYESKKGLDKNTRSKMKND</sequence>
<gene>
    <name evidence="2" type="ORF">SAMN04487965_2273</name>
</gene>
<feature type="signal peptide" evidence="1">
    <location>
        <begin position="1"/>
        <end position="17"/>
    </location>
</feature>
<evidence type="ECO:0000313" key="2">
    <source>
        <dbReference type="EMBL" id="SHF57012.1"/>
    </source>
</evidence>
<name>A0A1M5CRR1_9GAMM</name>
<keyword evidence="3" id="KW-1185">Reference proteome</keyword>
<dbReference type="EMBL" id="FQVA01000002">
    <property type="protein sequence ID" value="SHF57012.1"/>
    <property type="molecule type" value="Genomic_DNA"/>
</dbReference>
<proteinExistence type="predicted"/>
<protein>
    <submittedName>
        <fullName evidence="2">Uncharacterized protein</fullName>
    </submittedName>
</protein>
<evidence type="ECO:0000313" key="3">
    <source>
        <dbReference type="Proteomes" id="UP000184170"/>
    </source>
</evidence>
<reference evidence="3" key="1">
    <citation type="submission" date="2016-11" db="EMBL/GenBank/DDBJ databases">
        <authorList>
            <person name="Varghese N."/>
            <person name="Submissions S."/>
        </authorList>
    </citation>
    <scope>NUCLEOTIDE SEQUENCE [LARGE SCALE GENOMIC DNA]</scope>
    <source>
        <strain evidence="3">CGMCC 1.7063</strain>
    </source>
</reference>
<evidence type="ECO:0000256" key="1">
    <source>
        <dbReference type="SAM" id="SignalP"/>
    </source>
</evidence>
<keyword evidence="1" id="KW-0732">Signal</keyword>
<dbReference type="PROSITE" id="PS51257">
    <property type="entry name" value="PROKAR_LIPOPROTEIN"/>
    <property type="match status" value="1"/>
</dbReference>
<dbReference type="OrthoDB" id="5739613at2"/>
<dbReference type="RefSeq" id="WP_143186961.1">
    <property type="nucleotide sequence ID" value="NZ_FQVA01000002.1"/>
</dbReference>
<feature type="chain" id="PRO_5013132867" evidence="1">
    <location>
        <begin position="18"/>
        <end position="94"/>
    </location>
</feature>